<dbReference type="OrthoDB" id="31557at2157"/>
<evidence type="ECO:0000313" key="3">
    <source>
        <dbReference type="Proteomes" id="UP000010824"/>
    </source>
</evidence>
<dbReference type="InterPro" id="IPR012675">
    <property type="entry name" value="Beta-grasp_dom_sf"/>
</dbReference>
<dbReference type="InterPro" id="IPR041414">
    <property type="entry name" value="Raco-like_middle"/>
</dbReference>
<dbReference type="GeneID" id="14308105"/>
<dbReference type="InterPro" id="IPR052911">
    <property type="entry name" value="Corrinoid_activation_enz"/>
</dbReference>
<dbReference type="Pfam" id="PF17651">
    <property type="entry name" value="Raco_middle"/>
    <property type="match status" value="1"/>
</dbReference>
<dbReference type="RefSeq" id="WP_015285706.1">
    <property type="nucleotide sequence ID" value="NC_019943.1"/>
</dbReference>
<dbReference type="Pfam" id="PF00111">
    <property type="entry name" value="Fer2"/>
    <property type="match status" value="1"/>
</dbReference>
<dbReference type="CDD" id="cd00207">
    <property type="entry name" value="fer2"/>
    <property type="match status" value="1"/>
</dbReference>
<dbReference type="Proteomes" id="UP000010824">
    <property type="component" value="Chromosome"/>
</dbReference>
<dbReference type="GO" id="GO:0051536">
    <property type="term" value="F:iron-sulfur cluster binding"/>
    <property type="evidence" value="ECO:0007669"/>
    <property type="project" value="InterPro"/>
</dbReference>
<evidence type="ECO:0000313" key="2">
    <source>
        <dbReference type="EMBL" id="AGB02743.1"/>
    </source>
</evidence>
<dbReference type="STRING" id="593750.Metfor_1716"/>
<dbReference type="SUPFAM" id="SSF54292">
    <property type="entry name" value="2Fe-2S ferredoxin-like"/>
    <property type="match status" value="1"/>
</dbReference>
<dbReference type="Gene3D" id="3.10.20.30">
    <property type="match status" value="1"/>
</dbReference>
<sequence precursor="true">MTGTCQVFFSPMGKTVTVAAGSTVLAAIRSAGILVESICGGKGECNKCRVIHVRGDCDADAPAAVRGLTEQEVQKHYCRACQTHVSGDCEFIIPIESRTDSPKILQNHHESISEIDPAVTKHRITITRTDSHNLAHRSIQLEGYRGPRPHMTRDQLQRITTAHDTCTVTITRSGGFPEVIRIEDGDTTSRNYGLAIDLGTTTVVGLLVDLNTGRVCAGASVLNQQITHGEELLTRIAMAKTEAGRVKLQSAATGSINAVIRQLTKASGIDTGDICDTCIAGNTVMAWLLLGRDPSPLELANAEIPREPAIVLAGTLGISINPDARVFCLPDVSRFVGGDAVGDAITSGMHRSGELSLIVDLGTNGEVILGNADWMASVSCASGPAFEGAGISSGMRAMSGAIDHVTIDPSTGAVAFTTIGGAKPRGICGSGIIDAAAAMVAAGILDFTGRIIAGKPGVRDGPEGPEYVLVPGEKTATGQDILITKNDMAYLIDSKAAACGAIGVLMNTYRVGTSDVRQVFLAGAFGAYADTKKVVEFGIIPDFIHATIHGIGNGSLSGACAALLSQKKREEAVDIARRMVYIDLLVDADFIEEYAAAVYIPGKPEYFPRR</sequence>
<dbReference type="PANTHER" id="PTHR42895:SF2">
    <property type="entry name" value="IRON-SULFUR CLUSTER PROTEIN"/>
    <property type="match status" value="1"/>
</dbReference>
<dbReference type="KEGG" id="mfo:Metfor_1716"/>
<dbReference type="eggNOG" id="arCOG02842">
    <property type="taxonomic scope" value="Archaea"/>
</dbReference>
<dbReference type="PROSITE" id="PS51085">
    <property type="entry name" value="2FE2S_FER_2"/>
    <property type="match status" value="1"/>
</dbReference>
<dbReference type="PANTHER" id="PTHR42895">
    <property type="entry name" value="IRON-SULFUR CLUSTER-BINDING PROTEIN-RELATED"/>
    <property type="match status" value="1"/>
</dbReference>
<keyword evidence="3" id="KW-1185">Reference proteome</keyword>
<dbReference type="EMBL" id="CP003167">
    <property type="protein sequence ID" value="AGB02743.1"/>
    <property type="molecule type" value="Genomic_DNA"/>
</dbReference>
<proteinExistence type="predicted"/>
<dbReference type="InterPro" id="IPR027980">
    <property type="entry name" value="RACo_C"/>
</dbReference>
<protein>
    <submittedName>
        <fullName evidence="2">Putative metal-binding protein</fullName>
    </submittedName>
</protein>
<gene>
    <name evidence="2" type="ordered locus">Metfor_1716</name>
</gene>
<reference evidence="3" key="1">
    <citation type="submission" date="2011-12" db="EMBL/GenBank/DDBJ databases">
        <title>Complete sequence of Methanoregula formicicum SMSP.</title>
        <authorList>
            <person name="Lucas S."/>
            <person name="Han J."/>
            <person name="Lapidus A."/>
            <person name="Cheng J.-F."/>
            <person name="Goodwin L."/>
            <person name="Pitluck S."/>
            <person name="Peters L."/>
            <person name="Ovchinnikova G."/>
            <person name="Teshima H."/>
            <person name="Detter J.C."/>
            <person name="Han C."/>
            <person name="Tapia R."/>
            <person name="Land M."/>
            <person name="Hauser L."/>
            <person name="Kyrpides N."/>
            <person name="Ivanova N."/>
            <person name="Pagani I."/>
            <person name="Imachi H."/>
            <person name="Tamaki H."/>
            <person name="Sekiguchi Y."/>
            <person name="Kamagata Y."/>
            <person name="Cadillo-Quiroz H."/>
            <person name="Zinder S."/>
            <person name="Liu W.-T."/>
            <person name="Woyke T."/>
        </authorList>
    </citation>
    <scope>NUCLEOTIDE SEQUENCE [LARGE SCALE GENOMIC DNA]</scope>
    <source>
        <strain evidence="3">DSM 22288 / NBRC 105244 / SMSP</strain>
    </source>
</reference>
<reference evidence="2 3" key="2">
    <citation type="journal article" date="2014" name="Genome Announc.">
        <title>Complete Genome Sequence of Methanoregula formicica SMSPT, a Mesophilic Hydrogenotrophic Methanogen Isolated from a Methanogenic Upflow Anaerobic Sludge Blanket Reactor.</title>
        <authorList>
            <person name="Yamamoto K."/>
            <person name="Tamaki H."/>
            <person name="Cadillo-Quiroz H."/>
            <person name="Imachi H."/>
            <person name="Kyrpides N."/>
            <person name="Woyke T."/>
            <person name="Goodwin L."/>
            <person name="Zinder S.H."/>
            <person name="Kamagata Y."/>
            <person name="Liu W.T."/>
        </authorList>
    </citation>
    <scope>NUCLEOTIDE SEQUENCE [LARGE SCALE GENOMIC DNA]</scope>
    <source>
        <strain evidence="3">DSM 22288 / NBRC 105244 / SMSP</strain>
    </source>
</reference>
<dbReference type="InterPro" id="IPR001041">
    <property type="entry name" value="2Fe-2S_ferredoxin-type"/>
</dbReference>
<evidence type="ECO:0000259" key="1">
    <source>
        <dbReference type="PROSITE" id="PS51085"/>
    </source>
</evidence>
<dbReference type="InParanoid" id="L0HHF0"/>
<dbReference type="InterPro" id="IPR042259">
    <property type="entry name" value="Raco-like_middle_sf"/>
</dbReference>
<feature type="domain" description="2Fe-2S ferredoxin-type" evidence="1">
    <location>
        <begin position="5"/>
        <end position="99"/>
    </location>
</feature>
<name>L0HHF0_METFS</name>
<dbReference type="HOGENOM" id="CLU_019091_0_0_2"/>
<organism evidence="2 3">
    <name type="scientific">Methanoregula formicica (strain DSM 22288 / NBRC 105244 / SMSP)</name>
    <dbReference type="NCBI Taxonomy" id="593750"/>
    <lineage>
        <taxon>Archaea</taxon>
        <taxon>Methanobacteriati</taxon>
        <taxon>Methanobacteriota</taxon>
        <taxon>Stenosarchaea group</taxon>
        <taxon>Methanomicrobia</taxon>
        <taxon>Methanomicrobiales</taxon>
        <taxon>Methanoregulaceae</taxon>
        <taxon>Methanoregula</taxon>
    </lineage>
</organism>
<dbReference type="InterPro" id="IPR036010">
    <property type="entry name" value="2Fe-2S_ferredoxin-like_sf"/>
</dbReference>
<dbReference type="eggNOG" id="arCOG02035">
    <property type="taxonomic scope" value="Archaea"/>
</dbReference>
<accession>L0HHF0</accession>
<dbReference type="Pfam" id="PF14574">
    <property type="entry name" value="RACo_C_ter"/>
    <property type="match status" value="1"/>
</dbReference>
<dbReference type="Gene3D" id="3.30.420.480">
    <property type="entry name" value="Domain of unknown function (DUF4445)"/>
    <property type="match status" value="1"/>
</dbReference>
<dbReference type="AlphaFoldDB" id="L0HHF0"/>